<dbReference type="AlphaFoldDB" id="A0A6A6URT3"/>
<feature type="region of interest" description="Disordered" evidence="1">
    <location>
        <begin position="1"/>
        <end position="124"/>
    </location>
</feature>
<gene>
    <name evidence="2" type="ORF">BT63DRAFT_162084</name>
</gene>
<feature type="compositionally biased region" description="Polar residues" evidence="1">
    <location>
        <begin position="71"/>
        <end position="87"/>
    </location>
</feature>
<feature type="compositionally biased region" description="Low complexity" evidence="1">
    <location>
        <begin position="98"/>
        <end position="107"/>
    </location>
</feature>
<evidence type="ECO:0000256" key="1">
    <source>
        <dbReference type="SAM" id="MobiDB-lite"/>
    </source>
</evidence>
<keyword evidence="3" id="KW-1185">Reference proteome</keyword>
<dbReference type="OrthoDB" id="3553547at2759"/>
<evidence type="ECO:0000313" key="2">
    <source>
        <dbReference type="EMBL" id="KAF2673634.1"/>
    </source>
</evidence>
<reference evidence="2" key="1">
    <citation type="journal article" date="2020" name="Stud. Mycol.">
        <title>101 Dothideomycetes genomes: a test case for predicting lifestyles and emergence of pathogens.</title>
        <authorList>
            <person name="Haridas S."/>
            <person name="Albert R."/>
            <person name="Binder M."/>
            <person name="Bloem J."/>
            <person name="Labutti K."/>
            <person name="Salamov A."/>
            <person name="Andreopoulos B."/>
            <person name="Baker S."/>
            <person name="Barry K."/>
            <person name="Bills G."/>
            <person name="Bluhm B."/>
            <person name="Cannon C."/>
            <person name="Castanera R."/>
            <person name="Culley D."/>
            <person name="Daum C."/>
            <person name="Ezra D."/>
            <person name="Gonzalez J."/>
            <person name="Henrissat B."/>
            <person name="Kuo A."/>
            <person name="Liang C."/>
            <person name="Lipzen A."/>
            <person name="Lutzoni F."/>
            <person name="Magnuson J."/>
            <person name="Mondo S."/>
            <person name="Nolan M."/>
            <person name="Ohm R."/>
            <person name="Pangilinan J."/>
            <person name="Park H.-J."/>
            <person name="Ramirez L."/>
            <person name="Alfaro M."/>
            <person name="Sun H."/>
            <person name="Tritt A."/>
            <person name="Yoshinaga Y."/>
            <person name="Zwiers L.-H."/>
            <person name="Turgeon B."/>
            <person name="Goodwin S."/>
            <person name="Spatafora J."/>
            <person name="Crous P."/>
            <person name="Grigoriev I."/>
        </authorList>
    </citation>
    <scope>NUCLEOTIDE SEQUENCE</scope>
    <source>
        <strain evidence="2">CBS 115976</strain>
    </source>
</reference>
<organism evidence="2 3">
    <name type="scientific">Microthyrium microscopicum</name>
    <dbReference type="NCBI Taxonomy" id="703497"/>
    <lineage>
        <taxon>Eukaryota</taxon>
        <taxon>Fungi</taxon>
        <taxon>Dikarya</taxon>
        <taxon>Ascomycota</taxon>
        <taxon>Pezizomycotina</taxon>
        <taxon>Dothideomycetes</taxon>
        <taxon>Dothideomycetes incertae sedis</taxon>
        <taxon>Microthyriales</taxon>
        <taxon>Microthyriaceae</taxon>
        <taxon>Microthyrium</taxon>
    </lineage>
</organism>
<feature type="region of interest" description="Disordered" evidence="1">
    <location>
        <begin position="148"/>
        <end position="185"/>
    </location>
</feature>
<feature type="compositionally biased region" description="Basic and acidic residues" evidence="1">
    <location>
        <begin position="173"/>
        <end position="185"/>
    </location>
</feature>
<dbReference type="EMBL" id="MU004231">
    <property type="protein sequence ID" value="KAF2673634.1"/>
    <property type="molecule type" value="Genomic_DNA"/>
</dbReference>
<name>A0A6A6URT3_9PEZI</name>
<evidence type="ECO:0000313" key="3">
    <source>
        <dbReference type="Proteomes" id="UP000799302"/>
    </source>
</evidence>
<dbReference type="Proteomes" id="UP000799302">
    <property type="component" value="Unassembled WGS sequence"/>
</dbReference>
<proteinExistence type="predicted"/>
<protein>
    <submittedName>
        <fullName evidence="2">Uncharacterized protein</fullName>
    </submittedName>
</protein>
<feature type="compositionally biased region" description="Polar residues" evidence="1">
    <location>
        <begin position="7"/>
        <end position="35"/>
    </location>
</feature>
<sequence length="625" mass="68710">MGGRKAPTSQPGTRSHTSPKSPVASTPNHTSSNAQPKRFDRRRGAPHSRSQTTLFIPIKDVAISSKPRSKSLATTPNTLLPGTQSDYSWPLLPSPRCSTVDSSTSSHLSDHSSRGAPSKPAPSLITRTVDGQITAARPASILCQDSVDTASLDGNNDDGPSTPVASLSGGKELGQDRSSHAGFHDDKIFGESASQIVEPKDALFSGDEVAGHEIKNLLDLALADATTAPLLATKQISAADPPRALPLEDTRLIKKFVFAQRRVISLRTFMDQLHRQRKLMQDNIALLDTEMLHLMQQSSTNNTALDSNEFRRVFEAKQAARDEVGPIDDEIDRTSFDIRKLELDLLDGGTTLQERIQATYSENLDDPWYSSSESTSSDFSFETDVGPASETFNLPIFSSVAHSQDDGSALNSSNASNMAVALKPSLQDSGNKFSSYIGAIHQTEPTQVVPSTVRMPTPSLRSHLQPGVFRWDDNEAYRSSSTDIHPSILKHMVPDIEYPGSRQWNEFTWLEMGSKSTRAEVEPFSKLPDARSLIDDYVFQDDASLLSSFNGTHERINKWLLHKLFSSHMEEAMLNRCLRGSPLETAEFRFLLRSEPFRQAWETDYAALTRFRDSLAGSSIGSMSA</sequence>
<accession>A0A6A6URT3</accession>